<comment type="caution">
    <text evidence="1">The sequence shown here is derived from an EMBL/GenBank/DDBJ whole genome shotgun (WGS) entry which is preliminary data.</text>
</comment>
<sequence length="121" mass="12898">MTIERYASALPVPLSTAVRAGGFVFLSGVVALDVNGKVLEGDIRVQTRAVLEKIQLTLQDLGLGLNDVVRAGIWLADLSDSAAFNEEYAQFFSGALPSRSAVQSVLYGGARVEIEIQAWAS</sequence>
<dbReference type="InterPro" id="IPR035959">
    <property type="entry name" value="RutC-like_sf"/>
</dbReference>
<protein>
    <submittedName>
        <fullName evidence="1">RidA family protein</fullName>
    </submittedName>
</protein>
<accession>A0ABW9E4X8</accession>
<reference evidence="1 2" key="1">
    <citation type="journal article" date="2024" name="Chem. Sci.">
        <title>Discovery of megapolipeptins by genome mining of a Burkholderiales bacteria collection.</title>
        <authorList>
            <person name="Paulo B.S."/>
            <person name="Recchia M.J.J."/>
            <person name="Lee S."/>
            <person name="Fergusson C.H."/>
            <person name="Romanowski S.B."/>
            <person name="Hernandez A."/>
            <person name="Krull N."/>
            <person name="Liu D.Y."/>
            <person name="Cavanagh H."/>
            <person name="Bos A."/>
            <person name="Gray C.A."/>
            <person name="Murphy B.T."/>
            <person name="Linington R.G."/>
            <person name="Eustaquio A.S."/>
        </authorList>
    </citation>
    <scope>NUCLEOTIDE SEQUENCE [LARGE SCALE GENOMIC DNA]</scope>
    <source>
        <strain evidence="1 2">RL17-338-BIC-A</strain>
    </source>
</reference>
<dbReference type="Pfam" id="PF01042">
    <property type="entry name" value="Ribonuc_L-PSP"/>
    <property type="match status" value="1"/>
</dbReference>
<dbReference type="EMBL" id="JAQQCF010000050">
    <property type="protein sequence ID" value="MFM0641838.1"/>
    <property type="molecule type" value="Genomic_DNA"/>
</dbReference>
<dbReference type="CDD" id="cd00448">
    <property type="entry name" value="YjgF_YER057c_UK114_family"/>
    <property type="match status" value="1"/>
</dbReference>
<organism evidence="1 2">
    <name type="scientific">Paraburkholderia metrosideri</name>
    <dbReference type="NCBI Taxonomy" id="580937"/>
    <lineage>
        <taxon>Bacteria</taxon>
        <taxon>Pseudomonadati</taxon>
        <taxon>Pseudomonadota</taxon>
        <taxon>Betaproteobacteria</taxon>
        <taxon>Burkholderiales</taxon>
        <taxon>Burkholderiaceae</taxon>
        <taxon>Paraburkholderia</taxon>
    </lineage>
</organism>
<dbReference type="PANTHER" id="PTHR11803">
    <property type="entry name" value="2-IMINOBUTANOATE/2-IMINOPROPANOATE DEAMINASE RIDA"/>
    <property type="match status" value="1"/>
</dbReference>
<dbReference type="RefSeq" id="WP_408340428.1">
    <property type="nucleotide sequence ID" value="NZ_JAQQCF010000050.1"/>
</dbReference>
<name>A0ABW9E4X8_9BURK</name>
<dbReference type="InterPro" id="IPR006175">
    <property type="entry name" value="YjgF/YER057c/UK114"/>
</dbReference>
<dbReference type="SUPFAM" id="SSF55298">
    <property type="entry name" value="YjgF-like"/>
    <property type="match status" value="1"/>
</dbReference>
<dbReference type="Proteomes" id="UP001629432">
    <property type="component" value="Unassembled WGS sequence"/>
</dbReference>
<gene>
    <name evidence="1" type="ORF">PQQ63_34685</name>
</gene>
<evidence type="ECO:0000313" key="2">
    <source>
        <dbReference type="Proteomes" id="UP001629432"/>
    </source>
</evidence>
<evidence type="ECO:0000313" key="1">
    <source>
        <dbReference type="EMBL" id="MFM0641838.1"/>
    </source>
</evidence>
<dbReference type="PANTHER" id="PTHR11803:SF39">
    <property type="entry name" value="2-IMINOBUTANOATE_2-IMINOPROPANOATE DEAMINASE"/>
    <property type="match status" value="1"/>
</dbReference>
<dbReference type="Gene3D" id="3.30.1330.40">
    <property type="entry name" value="RutC-like"/>
    <property type="match status" value="1"/>
</dbReference>
<keyword evidence="2" id="KW-1185">Reference proteome</keyword>
<proteinExistence type="predicted"/>